<dbReference type="InterPro" id="IPR014756">
    <property type="entry name" value="Ig_E-set"/>
</dbReference>
<feature type="compositionally biased region" description="Basic and acidic residues" evidence="1">
    <location>
        <begin position="111"/>
        <end position="120"/>
    </location>
</feature>
<dbReference type="InterPro" id="IPR013783">
    <property type="entry name" value="Ig-like_fold"/>
</dbReference>
<feature type="compositionally biased region" description="Basic and acidic residues" evidence="1">
    <location>
        <begin position="531"/>
        <end position="542"/>
    </location>
</feature>
<evidence type="ECO:0000259" key="2">
    <source>
        <dbReference type="Pfam" id="PF16561"/>
    </source>
</evidence>
<proteinExistence type="predicted"/>
<feature type="compositionally biased region" description="Low complexity" evidence="1">
    <location>
        <begin position="555"/>
        <end position="587"/>
    </location>
</feature>
<feature type="compositionally biased region" description="Low complexity" evidence="1">
    <location>
        <begin position="691"/>
        <end position="713"/>
    </location>
</feature>
<dbReference type="Proteomes" id="UP000215453">
    <property type="component" value="Chromosome 1"/>
</dbReference>
<dbReference type="Gene3D" id="2.60.40.10">
    <property type="entry name" value="Immunoglobulins"/>
    <property type="match status" value="1"/>
</dbReference>
<feature type="compositionally biased region" description="Polar residues" evidence="1">
    <location>
        <begin position="756"/>
        <end position="770"/>
    </location>
</feature>
<sequence>MGSFNFRWEHPAEDVHVTGTFDNWTKSVELKKVDTGFEKLVSLPPTTEKILYKFVVDGVWIHDHTGKTETDHEGNINNVLYPEDIGPPMSAANMTGTSAAPTTTQRAGEVPLEKEKDMKDTPGAFPETPATDLHGKGEQSNPFEGAGESINKTAAAAGAGVASAAAAGAAYLGLSSAKKDGEDQQQFGVNPIPASEGRGNPISLAPGDKVPESSTITPNTISSQVHDDPELVAAAEKEEQSTVGVAPLPATGGIGNPIHLAPGEKVPESSSITTNTLDSNVKLDKASYEKSDSGAPVLPPVLTPQNERDAGGAGMFGLGPQTTNMIPESSMGMGADAPPAIDGPAGAAISSVGANSTTNQLAGQQPLEQRGVPSVVTDSQQAAHVDPEASANPRAVEEKNEIENELKSKVPEEPPVGEEKESSSNSGGIAAAVTGGVAAVGAGAAGAALALNQKTKEATGKDPVSTLPQSVQDSINSANKDSSSSVGGATTADNVGSSSTATPATAVPEEVKESQKEAHVAPEASANAEAVQEKSEVEKELLAKVPTTQETGEHAPAIAAAAGGAAVGAAGAGAYAATHSSTTAASAVPEEVKESQQAAHASPEASANAEAVQEKSSVEKELLEKVHTSNASGEPAPTASAAAVPEEVKESQQAAHASPEASANAEAVQEKSSVERELLEKVHTSNASGEPAPTASAAAATTAPSATSASGAPQLADPVGAGLAPINMNETNKGLNAPATAPATTQPQDSRDVSPMSKTATTSRTGNASQGEPLVTDGVTSAAAPATSGTPVGTPRKVAPAPAQAKRMSMRDSSKNSGTPDSGKEKKKGFFSKLKEKLNK</sequence>
<feature type="region of interest" description="Disordered" evidence="1">
    <location>
        <begin position="286"/>
        <end position="429"/>
    </location>
</feature>
<name>A0A1Y6L3Y7_ZYMTR</name>
<feature type="domain" description="AMP-activated protein kinase glycogen-binding" evidence="2">
    <location>
        <begin position="5"/>
        <end position="80"/>
    </location>
</feature>
<dbReference type="InterPro" id="IPR032640">
    <property type="entry name" value="AMPK1_CBM"/>
</dbReference>
<dbReference type="EMBL" id="LT882676">
    <property type="protein sequence ID" value="SMY19127.1"/>
    <property type="molecule type" value="Genomic_DNA"/>
</dbReference>
<feature type="compositionally biased region" description="Low complexity" evidence="1">
    <location>
        <begin position="595"/>
        <end position="611"/>
    </location>
</feature>
<feature type="compositionally biased region" description="Low complexity" evidence="1">
    <location>
        <begin position="334"/>
        <end position="349"/>
    </location>
</feature>
<evidence type="ECO:0000256" key="1">
    <source>
        <dbReference type="SAM" id="MobiDB-lite"/>
    </source>
</evidence>
<dbReference type="CDD" id="cd02859">
    <property type="entry name" value="E_set_AMPKbeta_like_N"/>
    <property type="match status" value="1"/>
</dbReference>
<feature type="compositionally biased region" description="Low complexity" evidence="1">
    <location>
        <begin position="778"/>
        <end position="795"/>
    </location>
</feature>
<feature type="compositionally biased region" description="Basic and acidic residues" evidence="1">
    <location>
        <begin position="668"/>
        <end position="683"/>
    </location>
</feature>
<feature type="compositionally biased region" description="Low complexity" evidence="1">
    <location>
        <begin position="651"/>
        <end position="667"/>
    </location>
</feature>
<feature type="compositionally biased region" description="Basic and acidic residues" evidence="1">
    <location>
        <begin position="395"/>
        <end position="422"/>
    </location>
</feature>
<feature type="region of interest" description="Disordered" evidence="1">
    <location>
        <begin position="94"/>
        <end position="140"/>
    </location>
</feature>
<reference evidence="3 4" key="1">
    <citation type="submission" date="2016-10" db="EMBL/GenBank/DDBJ databases">
        <authorList>
            <person name="Varghese N."/>
        </authorList>
    </citation>
    <scope>NUCLEOTIDE SEQUENCE [LARGE SCALE GENOMIC DNA]</scope>
</reference>
<evidence type="ECO:0000313" key="3">
    <source>
        <dbReference type="EMBL" id="SMY19127.1"/>
    </source>
</evidence>
<dbReference type="AlphaFoldDB" id="A0A1Y6L3Y7"/>
<gene>
    <name evidence="3" type="ORF">ZT1A5_G562</name>
</gene>
<feature type="compositionally biased region" description="Basic and acidic residues" evidence="1">
    <location>
        <begin position="612"/>
        <end position="627"/>
    </location>
</feature>
<protein>
    <recommendedName>
        <fullName evidence="2">AMP-activated protein kinase glycogen-binding domain-containing protein</fullName>
    </recommendedName>
</protein>
<feature type="compositionally biased region" description="Low complexity" evidence="1">
    <location>
        <begin position="737"/>
        <end position="748"/>
    </location>
</feature>
<evidence type="ECO:0000313" key="4">
    <source>
        <dbReference type="Proteomes" id="UP000215453"/>
    </source>
</evidence>
<feature type="compositionally biased region" description="Low complexity" evidence="1">
    <location>
        <begin position="473"/>
        <end position="485"/>
    </location>
</feature>
<feature type="compositionally biased region" description="Polar residues" evidence="1">
    <location>
        <begin position="486"/>
        <end position="503"/>
    </location>
</feature>
<dbReference type="SUPFAM" id="SSF81296">
    <property type="entry name" value="E set domains"/>
    <property type="match status" value="1"/>
</dbReference>
<feature type="compositionally biased region" description="Polar residues" evidence="1">
    <location>
        <begin position="352"/>
        <end position="367"/>
    </location>
</feature>
<organism evidence="3 4">
    <name type="scientific">Zymoseptoria tritici ST99CH_1A5</name>
    <dbReference type="NCBI Taxonomy" id="1276529"/>
    <lineage>
        <taxon>Eukaryota</taxon>
        <taxon>Fungi</taxon>
        <taxon>Dikarya</taxon>
        <taxon>Ascomycota</taxon>
        <taxon>Pezizomycotina</taxon>
        <taxon>Dothideomycetes</taxon>
        <taxon>Dothideomycetidae</taxon>
        <taxon>Mycosphaerellales</taxon>
        <taxon>Mycosphaerellaceae</taxon>
        <taxon>Zymoseptoria</taxon>
    </lineage>
</organism>
<dbReference type="Pfam" id="PF16561">
    <property type="entry name" value="AMPK1_CBM"/>
    <property type="match status" value="1"/>
</dbReference>
<feature type="region of interest" description="Disordered" evidence="1">
    <location>
        <begin position="456"/>
        <end position="840"/>
    </location>
</feature>
<accession>A0A1Y6L3Y7</accession>
<feature type="compositionally biased region" description="Basic and acidic residues" evidence="1">
    <location>
        <begin position="509"/>
        <end position="520"/>
    </location>
</feature>
<feature type="compositionally biased region" description="Polar residues" evidence="1">
    <location>
        <begin position="94"/>
        <end position="106"/>
    </location>
</feature>